<dbReference type="SUPFAM" id="SSF52172">
    <property type="entry name" value="CheY-like"/>
    <property type="match status" value="1"/>
</dbReference>
<keyword evidence="1" id="KW-0597">Phosphoprotein</keyword>
<accession>A0A923MYT0</accession>
<feature type="domain" description="Response regulatory" evidence="2">
    <location>
        <begin position="5"/>
        <end position="125"/>
    </location>
</feature>
<evidence type="ECO:0000256" key="1">
    <source>
        <dbReference type="PROSITE-ProRule" id="PRU00169"/>
    </source>
</evidence>
<comment type="caution">
    <text evidence="3">The sequence shown here is derived from an EMBL/GenBank/DDBJ whole genome shotgun (WGS) entry which is preliminary data.</text>
</comment>
<feature type="modified residue" description="4-aspartylphosphate" evidence="1">
    <location>
        <position position="60"/>
    </location>
</feature>
<dbReference type="Proteomes" id="UP000641454">
    <property type="component" value="Unassembled WGS sequence"/>
</dbReference>
<gene>
    <name evidence="3" type="ORF">H8R25_10180</name>
</gene>
<dbReference type="GO" id="GO:0000160">
    <property type="term" value="P:phosphorelay signal transduction system"/>
    <property type="evidence" value="ECO:0007669"/>
    <property type="project" value="InterPro"/>
</dbReference>
<proteinExistence type="predicted"/>
<reference evidence="3 4" key="1">
    <citation type="submission" date="2020-08" db="EMBL/GenBank/DDBJ databases">
        <title>Description of novel Flavobacterium F-392 isolate.</title>
        <authorList>
            <person name="Saticioglu I.B."/>
            <person name="Duman M."/>
            <person name="Altun S."/>
        </authorList>
    </citation>
    <scope>NUCLEOTIDE SEQUENCE [LARGE SCALE GENOMIC DNA]</scope>
    <source>
        <strain evidence="3 4">F-392</strain>
    </source>
</reference>
<name>A0A923MYT0_9FLAO</name>
<keyword evidence="4" id="KW-1185">Reference proteome</keyword>
<organism evidence="3 4">
    <name type="scientific">Flavobacterium muglaense</name>
    <dbReference type="NCBI Taxonomy" id="2764716"/>
    <lineage>
        <taxon>Bacteria</taxon>
        <taxon>Pseudomonadati</taxon>
        <taxon>Bacteroidota</taxon>
        <taxon>Flavobacteriia</taxon>
        <taxon>Flavobacteriales</taxon>
        <taxon>Flavobacteriaceae</taxon>
        <taxon>Flavobacterium</taxon>
    </lineage>
</organism>
<dbReference type="PROSITE" id="PS50110">
    <property type="entry name" value="RESPONSE_REGULATORY"/>
    <property type="match status" value="1"/>
</dbReference>
<protein>
    <submittedName>
        <fullName evidence="3">Response regulator</fullName>
    </submittedName>
</protein>
<dbReference type="InterPro" id="IPR011006">
    <property type="entry name" value="CheY-like_superfamily"/>
</dbReference>
<evidence type="ECO:0000313" key="3">
    <source>
        <dbReference type="EMBL" id="MBC5844803.1"/>
    </source>
</evidence>
<dbReference type="EMBL" id="JACRUL010000021">
    <property type="protein sequence ID" value="MBC5844803.1"/>
    <property type="molecule type" value="Genomic_DNA"/>
</dbReference>
<dbReference type="RefSeq" id="WP_187018635.1">
    <property type="nucleotide sequence ID" value="NZ_JACRUK010000021.1"/>
</dbReference>
<dbReference type="AlphaFoldDB" id="A0A923MYT0"/>
<dbReference type="InterPro" id="IPR001789">
    <property type="entry name" value="Sig_transdc_resp-reg_receiver"/>
</dbReference>
<dbReference type="Gene3D" id="3.40.50.2300">
    <property type="match status" value="1"/>
</dbReference>
<dbReference type="Pfam" id="PF00072">
    <property type="entry name" value="Response_reg"/>
    <property type="match status" value="1"/>
</dbReference>
<evidence type="ECO:0000259" key="2">
    <source>
        <dbReference type="PROSITE" id="PS50110"/>
    </source>
</evidence>
<evidence type="ECO:0000313" key="4">
    <source>
        <dbReference type="Proteomes" id="UP000641454"/>
    </source>
</evidence>
<sequence>MKDLNIIIIDHKTDGQKAKDVFLEINSHSTVYLADNDVEAWSLLDGDTKLNPLPKIIIVDVNKKEVNGMVLLDKIRNHPLLKSLLVFVLSDSDTNKEEALKFNIAGYINKPLDTESSVEVYSKLNEYLSIIEFPRDNQI</sequence>